<dbReference type="Proteomes" id="UP001055025">
    <property type="component" value="Unassembled WGS sequence"/>
</dbReference>
<evidence type="ECO:0000259" key="7">
    <source>
        <dbReference type="PROSITE" id="PS51093"/>
    </source>
</evidence>
<evidence type="ECO:0000256" key="2">
    <source>
        <dbReference type="ARBA" id="ARBA00022448"/>
    </source>
</evidence>
<evidence type="ECO:0000256" key="3">
    <source>
        <dbReference type="ARBA" id="ARBA00022597"/>
    </source>
</evidence>
<evidence type="ECO:0000256" key="5">
    <source>
        <dbReference type="ARBA" id="ARBA00022683"/>
    </source>
</evidence>
<keyword evidence="9" id="KW-1185">Reference proteome</keyword>
<dbReference type="EMBL" id="BQKC01000001">
    <property type="protein sequence ID" value="GJM54571.1"/>
    <property type="molecule type" value="Genomic_DNA"/>
</dbReference>
<sequence length="167" mass="16873">MGLFDRMFKGAGKAQKAPEGPRVLSPADGELVAIESVADPVFAEKTMGDGVAIVPVGGPLAAPVDGTLSALFPTGHAFGVEAGDLSVMVHGGIDTVDLEGVGFEVAAAQGDAVTAGQTVVTMDADAVRAAGYDPTVMVVVLEAPAGMTMRKRGPGPVKVGEPVIWFE</sequence>
<dbReference type="NCBIfam" id="TIGR00830">
    <property type="entry name" value="PTBA"/>
    <property type="match status" value="1"/>
</dbReference>
<gene>
    <name evidence="8" type="ORF">ATOP_02260</name>
</gene>
<dbReference type="InterPro" id="IPR050890">
    <property type="entry name" value="PTS_EIIA_component"/>
</dbReference>
<keyword evidence="5" id="KW-0598">Phosphotransferase system</keyword>
<dbReference type="Gene3D" id="2.70.70.10">
    <property type="entry name" value="Glucose Permease (Domain IIA)"/>
    <property type="match status" value="1"/>
</dbReference>
<dbReference type="Pfam" id="PF00358">
    <property type="entry name" value="PTS_EIIA_1"/>
    <property type="match status" value="1"/>
</dbReference>
<evidence type="ECO:0000256" key="1">
    <source>
        <dbReference type="ARBA" id="ARBA00004496"/>
    </source>
</evidence>
<keyword evidence="4" id="KW-0808">Transferase</keyword>
<evidence type="ECO:0000313" key="9">
    <source>
        <dbReference type="Proteomes" id="UP001055025"/>
    </source>
</evidence>
<dbReference type="PROSITE" id="PS51093">
    <property type="entry name" value="PTS_EIIA_TYPE_1"/>
    <property type="match status" value="1"/>
</dbReference>
<feature type="domain" description="PTS EIIA type-1" evidence="7">
    <location>
        <begin position="39"/>
        <end position="142"/>
    </location>
</feature>
<protein>
    <recommendedName>
        <fullName evidence="7">PTS EIIA type-1 domain-containing protein</fullName>
    </recommendedName>
</protein>
<organism evidence="8 9">
    <name type="scientific">Granulimonas faecalis</name>
    <dbReference type="NCBI Taxonomy" id="2894155"/>
    <lineage>
        <taxon>Bacteria</taxon>
        <taxon>Bacillati</taxon>
        <taxon>Actinomycetota</taxon>
        <taxon>Coriobacteriia</taxon>
        <taxon>Coriobacteriales</taxon>
        <taxon>Kribbibacteriaceae</taxon>
        <taxon>Granulimonas</taxon>
    </lineage>
</organism>
<keyword evidence="3" id="KW-0762">Sugar transport</keyword>
<comment type="caution">
    <text evidence="8">The sequence shown here is derived from an EMBL/GenBank/DDBJ whole genome shotgun (WGS) entry which is preliminary data.</text>
</comment>
<dbReference type="PANTHER" id="PTHR45008">
    <property type="entry name" value="PTS SYSTEM GLUCOSE-SPECIFIC EIIA COMPONENT"/>
    <property type="match status" value="1"/>
</dbReference>
<dbReference type="SUPFAM" id="SSF51261">
    <property type="entry name" value="Duplicated hybrid motif"/>
    <property type="match status" value="1"/>
</dbReference>
<dbReference type="AlphaFoldDB" id="A0AAV5B178"/>
<dbReference type="GO" id="GO:0005737">
    <property type="term" value="C:cytoplasm"/>
    <property type="evidence" value="ECO:0007669"/>
    <property type="project" value="UniProtKB-SubCell"/>
</dbReference>
<evidence type="ECO:0000313" key="8">
    <source>
        <dbReference type="EMBL" id="GJM54571.1"/>
    </source>
</evidence>
<proteinExistence type="predicted"/>
<keyword evidence="6" id="KW-0418">Kinase</keyword>
<dbReference type="InterPro" id="IPR011055">
    <property type="entry name" value="Dup_hybrid_motif"/>
</dbReference>
<dbReference type="GO" id="GO:0016301">
    <property type="term" value="F:kinase activity"/>
    <property type="evidence" value="ECO:0007669"/>
    <property type="project" value="UniProtKB-KW"/>
</dbReference>
<dbReference type="PANTHER" id="PTHR45008:SF1">
    <property type="entry name" value="PTS SYSTEM GLUCOSE-SPECIFIC EIIA COMPONENT"/>
    <property type="match status" value="1"/>
</dbReference>
<reference evidence="8" key="1">
    <citation type="journal article" date="2022" name="Int. J. Syst. Evol. Microbiol.">
        <title>Granulimonas faecalis gen. nov., sp. nov., and Leptogranulimonas caecicola gen. nov., sp. nov., novel lactate-producing Atopobiaceae bacteria isolated from mouse intestines, and an emended description of the family Atopobiaceae.</title>
        <authorList>
            <person name="Morinaga K."/>
            <person name="Kusada H."/>
            <person name="Sakamoto S."/>
            <person name="Murakami T."/>
            <person name="Toyoda A."/>
            <person name="Mori H."/>
            <person name="Meng X.Y."/>
            <person name="Takashino M."/>
            <person name="Murotomi K."/>
            <person name="Tamaki H."/>
        </authorList>
    </citation>
    <scope>NUCLEOTIDE SEQUENCE</scope>
    <source>
        <strain evidence="8">OPF53</strain>
    </source>
</reference>
<dbReference type="GO" id="GO:0009401">
    <property type="term" value="P:phosphoenolpyruvate-dependent sugar phosphotransferase system"/>
    <property type="evidence" value="ECO:0007669"/>
    <property type="project" value="UniProtKB-KW"/>
</dbReference>
<comment type="subcellular location">
    <subcellularLocation>
        <location evidence="1">Cytoplasm</location>
    </subcellularLocation>
</comment>
<keyword evidence="2" id="KW-0813">Transport</keyword>
<evidence type="ECO:0000256" key="6">
    <source>
        <dbReference type="ARBA" id="ARBA00022777"/>
    </source>
</evidence>
<name>A0AAV5B178_9ACTN</name>
<dbReference type="InterPro" id="IPR001127">
    <property type="entry name" value="PTS_EIIA_1_perm"/>
</dbReference>
<dbReference type="RefSeq" id="WP_135978902.1">
    <property type="nucleotide sequence ID" value="NZ_BQKC01000001.1"/>
</dbReference>
<evidence type="ECO:0000256" key="4">
    <source>
        <dbReference type="ARBA" id="ARBA00022679"/>
    </source>
</evidence>
<accession>A0AAV5B178</accession>